<evidence type="ECO:0000313" key="2">
    <source>
        <dbReference type="Proteomes" id="UP001153050"/>
    </source>
</evidence>
<accession>A0ABM9DPL0</accession>
<evidence type="ECO:0000313" key="1">
    <source>
        <dbReference type="EMBL" id="CAH2398603.1"/>
    </source>
</evidence>
<organism evidence="1 2">
    <name type="scientific">Mesorhizobium escarrei</name>
    <dbReference type="NCBI Taxonomy" id="666018"/>
    <lineage>
        <taxon>Bacteria</taxon>
        <taxon>Pseudomonadati</taxon>
        <taxon>Pseudomonadota</taxon>
        <taxon>Alphaproteobacteria</taxon>
        <taxon>Hyphomicrobiales</taxon>
        <taxon>Phyllobacteriaceae</taxon>
        <taxon>Mesorhizobium</taxon>
    </lineage>
</organism>
<name>A0ABM9DPL0_9HYPH</name>
<sequence length="48" mass="5270">MIGKVRSWGNASNAMPHSDVCFWETAINVIAADMRRIAAREHSGPISD</sequence>
<gene>
    <name evidence="1" type="ORF">MES5069_200091</name>
</gene>
<keyword evidence="2" id="KW-1185">Reference proteome</keyword>
<protein>
    <submittedName>
        <fullName evidence="1">Uncharacterized protein</fullName>
    </submittedName>
</protein>
<reference evidence="1 2" key="1">
    <citation type="submission" date="2022-03" db="EMBL/GenBank/DDBJ databases">
        <authorList>
            <person name="Brunel B."/>
        </authorList>
    </citation>
    <scope>NUCLEOTIDE SEQUENCE [LARGE SCALE GENOMIC DNA]</scope>
    <source>
        <strain evidence="1">STM5069sample</strain>
    </source>
</reference>
<dbReference type="EMBL" id="CAKXZT010000113">
    <property type="protein sequence ID" value="CAH2398603.1"/>
    <property type="molecule type" value="Genomic_DNA"/>
</dbReference>
<comment type="caution">
    <text evidence="1">The sequence shown here is derived from an EMBL/GenBank/DDBJ whole genome shotgun (WGS) entry which is preliminary data.</text>
</comment>
<dbReference type="Proteomes" id="UP001153050">
    <property type="component" value="Unassembled WGS sequence"/>
</dbReference>
<proteinExistence type="predicted"/>